<sequence>MKLDPQQTDRLNLVFDLGHIPEETRAFWASRLDNLPELAQESILSMFEIAPDAIGRLTDLQKRKEDALAKRDRPSWDAIVKDETALMAELLKSPS</sequence>
<dbReference type="Proteomes" id="UP000178977">
    <property type="component" value="Unassembled WGS sequence"/>
</dbReference>
<evidence type="ECO:0000313" key="2">
    <source>
        <dbReference type="Proteomes" id="UP000178977"/>
    </source>
</evidence>
<dbReference type="EMBL" id="MHQT01000017">
    <property type="protein sequence ID" value="OHA09663.1"/>
    <property type="molecule type" value="Genomic_DNA"/>
</dbReference>
<name>A0A1G2LDF4_9BACT</name>
<proteinExistence type="predicted"/>
<evidence type="ECO:0000313" key="1">
    <source>
        <dbReference type="EMBL" id="OHA09663.1"/>
    </source>
</evidence>
<protein>
    <submittedName>
        <fullName evidence="1">Uncharacterized protein</fullName>
    </submittedName>
</protein>
<comment type="caution">
    <text evidence="1">The sequence shown here is derived from an EMBL/GenBank/DDBJ whole genome shotgun (WGS) entry which is preliminary data.</text>
</comment>
<accession>A0A1G2LDF4</accession>
<reference evidence="1 2" key="1">
    <citation type="journal article" date="2016" name="Nat. Commun.">
        <title>Thousands of microbial genomes shed light on interconnected biogeochemical processes in an aquifer system.</title>
        <authorList>
            <person name="Anantharaman K."/>
            <person name="Brown C.T."/>
            <person name="Hug L.A."/>
            <person name="Sharon I."/>
            <person name="Castelle C.J."/>
            <person name="Probst A.J."/>
            <person name="Thomas B.C."/>
            <person name="Singh A."/>
            <person name="Wilkins M.J."/>
            <person name="Karaoz U."/>
            <person name="Brodie E.L."/>
            <person name="Williams K.H."/>
            <person name="Hubbard S.S."/>
            <person name="Banfield J.F."/>
        </authorList>
    </citation>
    <scope>NUCLEOTIDE SEQUENCE [LARGE SCALE GENOMIC DNA]</scope>
</reference>
<dbReference type="AlphaFoldDB" id="A0A1G2LDF4"/>
<gene>
    <name evidence="1" type="ORF">A3A44_02685</name>
</gene>
<organism evidence="1 2">
    <name type="scientific">Candidatus Sungbacteria bacterium RIFCSPLOWO2_01_FULL_60_25</name>
    <dbReference type="NCBI Taxonomy" id="1802281"/>
    <lineage>
        <taxon>Bacteria</taxon>
        <taxon>Candidatus Sungiibacteriota</taxon>
    </lineage>
</organism>